<proteinExistence type="inferred from homology"/>
<dbReference type="AlphaFoldDB" id="A0A645GLM6"/>
<comment type="caution">
    <text evidence="8">The sequence shown here is derived from an EMBL/GenBank/DDBJ whole genome shotgun (WGS) entry which is preliminary data.</text>
</comment>
<evidence type="ECO:0000256" key="3">
    <source>
        <dbReference type="ARBA" id="ARBA00022475"/>
    </source>
</evidence>
<dbReference type="InterPro" id="IPR005524">
    <property type="entry name" value="DUF318"/>
</dbReference>
<evidence type="ECO:0000256" key="2">
    <source>
        <dbReference type="ARBA" id="ARBA00006386"/>
    </source>
</evidence>
<dbReference type="PANTHER" id="PTHR42775">
    <property type="entry name" value="PERMEASE RV2963-RELATED"/>
    <property type="match status" value="1"/>
</dbReference>
<accession>A0A645GLM6</accession>
<dbReference type="InterPro" id="IPR053166">
    <property type="entry name" value="UPF0718_permease"/>
</dbReference>
<evidence type="ECO:0000256" key="4">
    <source>
        <dbReference type="ARBA" id="ARBA00022692"/>
    </source>
</evidence>
<comment type="similarity">
    <text evidence="2">Belongs to the UPF0718 family.</text>
</comment>
<feature type="transmembrane region" description="Helical" evidence="7">
    <location>
        <begin position="20"/>
        <end position="37"/>
    </location>
</feature>
<feature type="transmembrane region" description="Helical" evidence="7">
    <location>
        <begin position="52"/>
        <end position="75"/>
    </location>
</feature>
<feature type="transmembrane region" description="Helical" evidence="7">
    <location>
        <begin position="82"/>
        <end position="102"/>
    </location>
</feature>
<evidence type="ECO:0000256" key="7">
    <source>
        <dbReference type="SAM" id="Phobius"/>
    </source>
</evidence>
<organism evidence="8">
    <name type="scientific">bioreactor metagenome</name>
    <dbReference type="NCBI Taxonomy" id="1076179"/>
    <lineage>
        <taxon>unclassified sequences</taxon>
        <taxon>metagenomes</taxon>
        <taxon>ecological metagenomes</taxon>
    </lineage>
</organism>
<keyword evidence="4 7" id="KW-0812">Transmembrane</keyword>
<feature type="transmembrane region" description="Helical" evidence="7">
    <location>
        <begin position="114"/>
        <end position="136"/>
    </location>
</feature>
<evidence type="ECO:0000256" key="5">
    <source>
        <dbReference type="ARBA" id="ARBA00022989"/>
    </source>
</evidence>
<keyword evidence="3" id="KW-1003">Cell membrane</keyword>
<dbReference type="PANTHER" id="PTHR42775:SF1">
    <property type="entry name" value="PERMEASE RV2963-RELATED"/>
    <property type="match status" value="1"/>
</dbReference>
<evidence type="ECO:0000256" key="6">
    <source>
        <dbReference type="ARBA" id="ARBA00023136"/>
    </source>
</evidence>
<gene>
    <name evidence="8" type="ORF">SDC9_175285</name>
</gene>
<evidence type="ECO:0000313" key="8">
    <source>
        <dbReference type="EMBL" id="MPN27851.1"/>
    </source>
</evidence>
<comment type="subcellular location">
    <subcellularLocation>
        <location evidence="1">Cell membrane</location>
        <topology evidence="1">Multi-pass membrane protein</topology>
    </subcellularLocation>
</comment>
<reference evidence="8" key="1">
    <citation type="submission" date="2019-08" db="EMBL/GenBank/DDBJ databases">
        <authorList>
            <person name="Kucharzyk K."/>
            <person name="Murdoch R.W."/>
            <person name="Higgins S."/>
            <person name="Loffler F."/>
        </authorList>
    </citation>
    <scope>NUCLEOTIDE SEQUENCE</scope>
</reference>
<dbReference type="Pfam" id="PF03773">
    <property type="entry name" value="ArsP_1"/>
    <property type="match status" value="1"/>
</dbReference>
<evidence type="ECO:0008006" key="9">
    <source>
        <dbReference type="Google" id="ProtNLM"/>
    </source>
</evidence>
<evidence type="ECO:0000256" key="1">
    <source>
        <dbReference type="ARBA" id="ARBA00004651"/>
    </source>
</evidence>
<keyword evidence="6 7" id="KW-0472">Membrane</keyword>
<dbReference type="EMBL" id="VSSQ01077881">
    <property type="protein sequence ID" value="MPN27851.1"/>
    <property type="molecule type" value="Genomic_DNA"/>
</dbReference>
<name>A0A645GLM6_9ZZZZ</name>
<dbReference type="GO" id="GO:0005886">
    <property type="term" value="C:plasma membrane"/>
    <property type="evidence" value="ECO:0007669"/>
    <property type="project" value="UniProtKB-SubCell"/>
</dbReference>
<keyword evidence="5 7" id="KW-1133">Transmembrane helix</keyword>
<sequence>MKDRLIYAKEQMTNTFRKVFPYVLAGVGIGAVIHNWIPEAWVITALGNKNPFGVVLATLIGVPMYADIFGTIPIAEALFAKGALLGSVLAFMMAVTTLSLPSMIMLRKAVKPKLLALFVAICTVGIILVGYLFNLIQAFIV</sequence>
<protein>
    <recommendedName>
        <fullName evidence="9">Permease</fullName>
    </recommendedName>
</protein>